<dbReference type="Pfam" id="PF01636">
    <property type="entry name" value="APH"/>
    <property type="match status" value="1"/>
</dbReference>
<proteinExistence type="predicted"/>
<feature type="transmembrane region" description="Helical" evidence="1">
    <location>
        <begin position="249"/>
        <end position="271"/>
    </location>
</feature>
<dbReference type="PANTHER" id="PTHR41283:SF1">
    <property type="entry name" value="AMINOGLYCOSIDE PHOSPHOTRANSFERASE DOMAIN-CONTAINING PROTEIN"/>
    <property type="match status" value="1"/>
</dbReference>
<feature type="domain" description="Aminoglycoside phosphotransferase" evidence="2">
    <location>
        <begin position="18"/>
        <end position="242"/>
    </location>
</feature>
<dbReference type="InterPro" id="IPR011009">
    <property type="entry name" value="Kinase-like_dom_sf"/>
</dbReference>
<gene>
    <name evidence="3" type="ORF">I6J18_02705</name>
</gene>
<dbReference type="SUPFAM" id="SSF56112">
    <property type="entry name" value="Protein kinase-like (PK-like)"/>
    <property type="match status" value="1"/>
</dbReference>
<evidence type="ECO:0000256" key="1">
    <source>
        <dbReference type="SAM" id="Phobius"/>
    </source>
</evidence>
<keyword evidence="4" id="KW-1185">Reference proteome</keyword>
<keyword evidence="1" id="KW-0472">Membrane</keyword>
<evidence type="ECO:0000259" key="2">
    <source>
        <dbReference type="Pfam" id="PF01636"/>
    </source>
</evidence>
<protein>
    <submittedName>
        <fullName evidence="3">Aminoglycoside phosphotransferase family protein</fullName>
    </submittedName>
</protein>
<dbReference type="Gene3D" id="3.90.1200.10">
    <property type="match status" value="1"/>
</dbReference>
<evidence type="ECO:0000313" key="3">
    <source>
        <dbReference type="EMBL" id="QQT00848.1"/>
    </source>
</evidence>
<reference evidence="3 4" key="1">
    <citation type="submission" date="2021-01" db="EMBL/GenBank/DDBJ databases">
        <title>FDA dAtabase for Regulatory Grade micrObial Sequences (FDA-ARGOS): Supporting development and validation of Infectious Disease Dx tests.</title>
        <authorList>
            <person name="Nelson B."/>
            <person name="Plummer A."/>
            <person name="Tallon L."/>
            <person name="Sadzewicz L."/>
            <person name="Zhao X."/>
            <person name="Boylan J."/>
            <person name="Ott S."/>
            <person name="Bowen H."/>
            <person name="Vavikolanu K."/>
            <person name="Mehta A."/>
            <person name="Aluvathingal J."/>
            <person name="Nadendla S."/>
            <person name="Myers T."/>
            <person name="Yan Y."/>
            <person name="Sichtig H."/>
        </authorList>
    </citation>
    <scope>NUCLEOTIDE SEQUENCE [LARGE SCALE GENOMIC DNA]</scope>
    <source>
        <strain evidence="3 4">FDAARGOS_1161</strain>
    </source>
</reference>
<sequence length="301" mass="35243">MVNQLLKEIPLLIDYKELRRIKKGVSADEKYFVSLHDPESKYLVRFFPINQYKDREKEFTLLKAIEAYETKAIKAIEIGKTNGYGYLITTFIEGNDVEQELGILTENEQYQLGFQSGEELLHLHSIQAPSNMGSWYDRKSLKHKKYVEAYKAGPIKIDQDEKILLFIEDHLSLMVDRPNLFQHDDYHPGNLIAKAGEFKGIIDFGSYDWGDPIHEFLKIGIFTRNVSVPFSIGQIKGYFNGEEPNEEFWTLYSLYLAMCVFSTVVWTLKVVPKDMDNMLNKIRIILEDHEYFTNVKPRWYK</sequence>
<keyword evidence="1" id="KW-0812">Transmembrane</keyword>
<dbReference type="AlphaFoldDB" id="A0A974NNI9"/>
<keyword evidence="1" id="KW-1133">Transmembrane helix</keyword>
<dbReference type="KEGG" id="ppsr:I6J18_02705"/>
<dbReference type="InterPro" id="IPR002575">
    <property type="entry name" value="Aminoglycoside_PTrfase"/>
</dbReference>
<dbReference type="PANTHER" id="PTHR41283">
    <property type="entry name" value="AMINOGLYCOSIDE PHOSPHOTRANSFERASE"/>
    <property type="match status" value="1"/>
</dbReference>
<evidence type="ECO:0000313" key="4">
    <source>
        <dbReference type="Proteomes" id="UP000595254"/>
    </source>
</evidence>
<dbReference type="EMBL" id="CP068053">
    <property type="protein sequence ID" value="QQT00848.1"/>
    <property type="molecule type" value="Genomic_DNA"/>
</dbReference>
<dbReference type="Proteomes" id="UP000595254">
    <property type="component" value="Chromosome"/>
</dbReference>
<name>A0A974NNI9_PERPY</name>
<organism evidence="3 4">
    <name type="scientific">Peribacillus psychrosaccharolyticus</name>
    <name type="common">Bacillus psychrosaccharolyticus</name>
    <dbReference type="NCBI Taxonomy" id="1407"/>
    <lineage>
        <taxon>Bacteria</taxon>
        <taxon>Bacillati</taxon>
        <taxon>Bacillota</taxon>
        <taxon>Bacilli</taxon>
        <taxon>Bacillales</taxon>
        <taxon>Bacillaceae</taxon>
        <taxon>Peribacillus</taxon>
    </lineage>
</organism>
<dbReference type="RefSeq" id="WP_040373174.1">
    <property type="nucleotide sequence ID" value="NZ_CP068053.1"/>
</dbReference>
<accession>A0A974NNI9</accession>